<evidence type="ECO:0000259" key="3">
    <source>
        <dbReference type="Pfam" id="PF20151"/>
    </source>
</evidence>
<feature type="transmembrane region" description="Helical" evidence="2">
    <location>
        <begin position="123"/>
        <end position="143"/>
    </location>
</feature>
<evidence type="ECO:0000256" key="1">
    <source>
        <dbReference type="SAM" id="MobiDB-lite"/>
    </source>
</evidence>
<evidence type="ECO:0000313" key="4">
    <source>
        <dbReference type="EMBL" id="CAA7262787.1"/>
    </source>
</evidence>
<reference evidence="4 5" key="1">
    <citation type="submission" date="2020-01" db="EMBL/GenBank/DDBJ databases">
        <authorList>
            <person name="Gupta K D."/>
        </authorList>
    </citation>
    <scope>NUCLEOTIDE SEQUENCE [LARGE SCALE GENOMIC DNA]</scope>
</reference>
<feature type="transmembrane region" description="Helical" evidence="2">
    <location>
        <begin position="188"/>
        <end position="211"/>
    </location>
</feature>
<keyword evidence="5" id="KW-1185">Reference proteome</keyword>
<feature type="transmembrane region" description="Helical" evidence="2">
    <location>
        <begin position="231"/>
        <end position="251"/>
    </location>
</feature>
<dbReference type="Proteomes" id="UP000467700">
    <property type="component" value="Unassembled WGS sequence"/>
</dbReference>
<protein>
    <recommendedName>
        <fullName evidence="3">DUF6533 domain-containing protein</fullName>
    </recommendedName>
</protein>
<dbReference type="AlphaFoldDB" id="A0A8S0XQ99"/>
<evidence type="ECO:0000256" key="2">
    <source>
        <dbReference type="SAM" id="Phobius"/>
    </source>
</evidence>
<dbReference type="InterPro" id="IPR045340">
    <property type="entry name" value="DUF6533"/>
</dbReference>
<accession>A0A8S0XQ99</accession>
<dbReference type="Pfam" id="PF20151">
    <property type="entry name" value="DUF6533"/>
    <property type="match status" value="1"/>
</dbReference>
<keyword evidence="2" id="KW-1133">Transmembrane helix</keyword>
<organism evidence="4 5">
    <name type="scientific">Cyclocybe aegerita</name>
    <name type="common">Black poplar mushroom</name>
    <name type="synonym">Agrocybe aegerita</name>
    <dbReference type="NCBI Taxonomy" id="1973307"/>
    <lineage>
        <taxon>Eukaryota</taxon>
        <taxon>Fungi</taxon>
        <taxon>Dikarya</taxon>
        <taxon>Basidiomycota</taxon>
        <taxon>Agaricomycotina</taxon>
        <taxon>Agaricomycetes</taxon>
        <taxon>Agaricomycetidae</taxon>
        <taxon>Agaricales</taxon>
        <taxon>Agaricineae</taxon>
        <taxon>Bolbitiaceae</taxon>
        <taxon>Cyclocybe</taxon>
    </lineage>
</organism>
<comment type="caution">
    <text evidence="4">The sequence shown here is derived from an EMBL/GenBank/DDBJ whole genome shotgun (WGS) entry which is preliminary data.</text>
</comment>
<dbReference type="OrthoDB" id="3193253at2759"/>
<feature type="compositionally biased region" description="Polar residues" evidence="1">
    <location>
        <begin position="304"/>
        <end position="315"/>
    </location>
</feature>
<name>A0A8S0XQ99_CYCAE</name>
<evidence type="ECO:0000313" key="5">
    <source>
        <dbReference type="Proteomes" id="UP000467700"/>
    </source>
</evidence>
<keyword evidence="2" id="KW-0472">Membrane</keyword>
<gene>
    <name evidence="4" type="ORF">AAE3_LOCUS4999</name>
</gene>
<proteinExistence type="predicted"/>
<keyword evidence="2" id="KW-0812">Transmembrane</keyword>
<dbReference type="EMBL" id="CACVBS010000037">
    <property type="protein sequence ID" value="CAA7262787.1"/>
    <property type="molecule type" value="Genomic_DNA"/>
</dbReference>
<feature type="region of interest" description="Disordered" evidence="1">
    <location>
        <begin position="304"/>
        <end position="323"/>
    </location>
</feature>
<sequence length="338" mass="38052">MASPDELFSPTVIELGHDLFSIKLYWVAISVLWMYDYLLTLPDEVEYGWTGRKTPGKVVLLLLKGARVLNEPFRQPTSYQPGTHMCTCTGYGFMETFETMITTFIAELFLTLRVYALSGKSKSVLVISALFMAWQWGIAIYAMSQSDKGTDNVAVLLSVPTFPLPRLPEVDPYHVCIFISVLGIAKWVEAWLCLSLAFDGLVFLAIIFITVRSARQHGFVPMMRIIQRDGIVYFFVLFSSNLVWLMLLLHARPALKFLHNQPAMVVSTIMINRITLNLKKARDKRSAWGVQTFETLYSDGSTKYNPSAGSRSGGSHNKIGSYPGQDIELKEKRSVVPV</sequence>
<feature type="domain" description="DUF6533" evidence="3">
    <location>
        <begin position="27"/>
        <end position="62"/>
    </location>
</feature>